<feature type="transmembrane region" description="Helical" evidence="1">
    <location>
        <begin position="113"/>
        <end position="135"/>
    </location>
</feature>
<gene>
    <name evidence="2" type="ORF">AVDCRST_MAG86-3868</name>
</gene>
<evidence type="ECO:0000313" key="2">
    <source>
        <dbReference type="EMBL" id="CAA9587640.1"/>
    </source>
</evidence>
<dbReference type="AlphaFoldDB" id="A0A6J4VSM9"/>
<feature type="transmembrane region" description="Helical" evidence="1">
    <location>
        <begin position="75"/>
        <end position="93"/>
    </location>
</feature>
<keyword evidence="1" id="KW-0812">Transmembrane</keyword>
<name>A0A6J4VSM9_9DEIN</name>
<dbReference type="EMBL" id="CADCWP010000346">
    <property type="protein sequence ID" value="CAA9587640.1"/>
    <property type="molecule type" value="Genomic_DNA"/>
</dbReference>
<protein>
    <submittedName>
        <fullName evidence="2">Uncharacterized protein</fullName>
    </submittedName>
</protein>
<keyword evidence="1" id="KW-0472">Membrane</keyword>
<feature type="transmembrane region" description="Helical" evidence="1">
    <location>
        <begin position="39"/>
        <end position="63"/>
    </location>
</feature>
<proteinExistence type="predicted"/>
<reference evidence="2" key="1">
    <citation type="submission" date="2020-02" db="EMBL/GenBank/DDBJ databases">
        <authorList>
            <person name="Meier V. D."/>
        </authorList>
    </citation>
    <scope>NUCLEOTIDE SEQUENCE</scope>
    <source>
        <strain evidence="2">AVDCRST_MAG86</strain>
    </source>
</reference>
<keyword evidence="1" id="KW-1133">Transmembrane helix</keyword>
<dbReference type="Pfam" id="PF11139">
    <property type="entry name" value="SfLAP"/>
    <property type="match status" value="1"/>
</dbReference>
<dbReference type="InterPro" id="IPR021315">
    <property type="entry name" value="Gap/Sap"/>
</dbReference>
<sequence>MLGSLLGLLGLALLDSVNPSALAMTLYLVTTGARTGRVLTYIAAVFLTYFTIGLLLMLGLTTLLSTFQAAFENMVAYVVQAVTGAAMLIYSFSPNKLEKDDGVETKAPRSGGFAAMFLLGVTITATEFPTAFPYLGPSAF</sequence>
<organism evidence="2">
    <name type="scientific">uncultured Truepera sp</name>
    <dbReference type="NCBI Taxonomy" id="543023"/>
    <lineage>
        <taxon>Bacteria</taxon>
        <taxon>Thermotogati</taxon>
        <taxon>Deinococcota</taxon>
        <taxon>Deinococci</taxon>
        <taxon>Trueperales</taxon>
        <taxon>Trueperaceae</taxon>
        <taxon>Truepera</taxon>
        <taxon>environmental samples</taxon>
    </lineage>
</organism>
<accession>A0A6J4VSM9</accession>
<evidence type="ECO:0000256" key="1">
    <source>
        <dbReference type="SAM" id="Phobius"/>
    </source>
</evidence>